<feature type="compositionally biased region" description="Low complexity" evidence="1">
    <location>
        <begin position="64"/>
        <end position="79"/>
    </location>
</feature>
<comment type="caution">
    <text evidence="3">The sequence shown here is derived from an EMBL/GenBank/DDBJ whole genome shotgun (WGS) entry which is preliminary data.</text>
</comment>
<feature type="chain" id="PRO_5040458774" evidence="2">
    <location>
        <begin position="25"/>
        <end position="409"/>
    </location>
</feature>
<dbReference type="AlphaFoldDB" id="A0A9N8ENU8"/>
<protein>
    <submittedName>
        <fullName evidence="3">Uncharacterized protein</fullName>
    </submittedName>
</protein>
<accession>A0A9N8ENU8</accession>
<reference evidence="3" key="1">
    <citation type="submission" date="2020-06" db="EMBL/GenBank/DDBJ databases">
        <authorList>
            <consortium name="Plant Systems Biology data submission"/>
        </authorList>
    </citation>
    <scope>NUCLEOTIDE SEQUENCE</scope>
    <source>
        <strain evidence="3">D6</strain>
    </source>
</reference>
<proteinExistence type="predicted"/>
<dbReference type="EMBL" id="CAICTM010001545">
    <property type="protein sequence ID" value="CAB9524522.1"/>
    <property type="molecule type" value="Genomic_DNA"/>
</dbReference>
<sequence>MTPFRPRFLVLVGALVLLLHTVCTIIEETDSILQLAPYKYQHWQDLNDFQQDASVKPQGRRLQRATGTSRATRSRSTGSKLTEKSKEKKGEDSDDSDSTSSSSSDEDSYDDTSGTSTSTRNKIAIYMTTSASSPKQRGFLLDCWPTALQRFPSLLSQADLIVYTSSQSAEDDQLFTQLGFPKVTFHRFQERHYSTLTQQPIDSKQDGAIRAMVDPFLPQDNWFHQYDWIIRMNPDVLIRNDTWLLQTMHNQSIDAILGHWTHYNTHYNNNDPHNNNNTNGNNDTTMLLTDFHAFRPRAVNHTALFNQYQQQELHHQLHAESHLYAGFSHLQHQGRIAWIPHIEFPGMEARIGGEHCDIIHDHHLQRLCPNYMDYHLHYRGNFHYSQQEIDVSPHLQLKKEEIAAGETKM</sequence>
<keyword evidence="2" id="KW-0732">Signal</keyword>
<evidence type="ECO:0000256" key="2">
    <source>
        <dbReference type="SAM" id="SignalP"/>
    </source>
</evidence>
<feature type="compositionally biased region" description="Basic and acidic residues" evidence="1">
    <location>
        <begin position="81"/>
        <end position="91"/>
    </location>
</feature>
<evidence type="ECO:0000313" key="4">
    <source>
        <dbReference type="Proteomes" id="UP001153069"/>
    </source>
</evidence>
<organism evidence="3 4">
    <name type="scientific">Seminavis robusta</name>
    <dbReference type="NCBI Taxonomy" id="568900"/>
    <lineage>
        <taxon>Eukaryota</taxon>
        <taxon>Sar</taxon>
        <taxon>Stramenopiles</taxon>
        <taxon>Ochrophyta</taxon>
        <taxon>Bacillariophyta</taxon>
        <taxon>Bacillariophyceae</taxon>
        <taxon>Bacillariophycidae</taxon>
        <taxon>Naviculales</taxon>
        <taxon>Naviculaceae</taxon>
        <taxon>Seminavis</taxon>
    </lineage>
</organism>
<gene>
    <name evidence="3" type="ORF">SEMRO_1547_G281500.1</name>
</gene>
<feature type="signal peptide" evidence="2">
    <location>
        <begin position="1"/>
        <end position="24"/>
    </location>
</feature>
<keyword evidence="4" id="KW-1185">Reference proteome</keyword>
<dbReference type="OrthoDB" id="405918at2759"/>
<evidence type="ECO:0000313" key="3">
    <source>
        <dbReference type="EMBL" id="CAB9524522.1"/>
    </source>
</evidence>
<name>A0A9N8ENU8_9STRA</name>
<evidence type="ECO:0000256" key="1">
    <source>
        <dbReference type="SAM" id="MobiDB-lite"/>
    </source>
</evidence>
<feature type="region of interest" description="Disordered" evidence="1">
    <location>
        <begin position="52"/>
        <end position="117"/>
    </location>
</feature>
<dbReference type="Proteomes" id="UP001153069">
    <property type="component" value="Unassembled WGS sequence"/>
</dbReference>